<reference evidence="1" key="2">
    <citation type="submission" date="2018-05" db="EMBL/GenBank/DDBJ databases">
        <authorList>
            <person name="Moura L."/>
            <person name="Setubal J.C."/>
        </authorList>
    </citation>
    <scope>NUCLEOTIDE SEQUENCE</scope>
    <source>
        <strain evidence="1">ZC4RG45</strain>
    </source>
</reference>
<organism evidence="2">
    <name type="scientific">Thermocrispum agreste</name>
    <dbReference type="NCBI Taxonomy" id="37925"/>
    <lineage>
        <taxon>Bacteria</taxon>
        <taxon>Bacillati</taxon>
        <taxon>Actinomycetota</taxon>
        <taxon>Actinomycetes</taxon>
        <taxon>Pseudonocardiales</taxon>
        <taxon>Pseudonocardiaceae</taxon>
        <taxon>Thermocrispum</taxon>
    </lineage>
</organism>
<sequence>MMPMPSSFFGASSTWRGKHWHAYMVLDSVDDPVSRWRRLQREPDTVLDNPFAVAEWIEQRMLNLGARRAVSAVADHEWVEIKDAEDLAHLYGEHMLIASRGDSVYVDVYHPPRRVELFVEAVSRRQCEHHMTTASTQGG</sequence>
<gene>
    <name evidence="1" type="ORF">DIU77_013905</name>
    <name evidence="2" type="ORF">DIU77_15095</name>
</gene>
<reference evidence="1" key="4">
    <citation type="submission" date="2023-08" db="EMBL/GenBank/DDBJ databases">
        <authorList>
            <person name="Guima S.E.S."/>
            <person name="Martins L.F."/>
            <person name="Silva A.M."/>
            <person name="Setubal J.C."/>
        </authorList>
    </citation>
    <scope>NUCLEOTIDE SEQUENCE</scope>
    <source>
        <strain evidence="1">ZC4RG45</strain>
    </source>
</reference>
<accession>A0A2W4J539</accession>
<name>A0A2W4J539_9PSEU</name>
<dbReference type="STRING" id="1111738.GCA_000427905_01000"/>
<dbReference type="Proteomes" id="UP000249324">
    <property type="component" value="Unassembled WGS sequence"/>
</dbReference>
<evidence type="ECO:0000313" key="3">
    <source>
        <dbReference type="Proteomes" id="UP000249324"/>
    </source>
</evidence>
<evidence type="ECO:0000313" key="1">
    <source>
        <dbReference type="EMBL" id="MFO7193332.1"/>
    </source>
</evidence>
<dbReference type="AlphaFoldDB" id="A0A2W4J539"/>
<dbReference type="EMBL" id="QGUI01000643">
    <property type="protein sequence ID" value="PZM93671.1"/>
    <property type="molecule type" value="Genomic_DNA"/>
</dbReference>
<reference evidence="1 3" key="3">
    <citation type="journal article" date="2021" name="BMC Genomics">
        <title>Genome-resolved metagenome and metatranscriptome analyses of thermophilic composting reveal key bacterial players and their metabolic interactions.</title>
        <authorList>
            <person name="Braga L.P.P."/>
            <person name="Pereira R.V."/>
            <person name="Martins L.F."/>
            <person name="Moura L.M.S."/>
            <person name="Sanchez F.B."/>
            <person name="Patane J.S.L."/>
            <person name="da Silva A.M."/>
            <person name="Setubal J.C."/>
        </authorList>
    </citation>
    <scope>NUCLEOTIDE SEQUENCE [LARGE SCALE GENOMIC DNA]</scope>
    <source>
        <strain evidence="1">ZC4RG45</strain>
    </source>
</reference>
<reference evidence="2" key="1">
    <citation type="submission" date="2018-05" db="EMBL/GenBank/DDBJ databases">
        <authorList>
            <person name="Lanie J.A."/>
            <person name="Ng W.-L."/>
            <person name="Kazmierczak K.M."/>
            <person name="Andrzejewski T.M."/>
            <person name="Davidsen T.M."/>
            <person name="Wayne K.J."/>
            <person name="Tettelin H."/>
            <person name="Glass J.I."/>
            <person name="Rusch D."/>
            <person name="Podicherti R."/>
            <person name="Tsui H.-C.T."/>
            <person name="Winkler M.E."/>
        </authorList>
    </citation>
    <scope>NUCLEOTIDE SEQUENCE</scope>
    <source>
        <strain evidence="2">ZC4RG45</strain>
    </source>
</reference>
<proteinExistence type="predicted"/>
<evidence type="ECO:0000313" key="2">
    <source>
        <dbReference type="EMBL" id="PZM93671.1"/>
    </source>
</evidence>
<dbReference type="EMBL" id="QGUI02000197">
    <property type="protein sequence ID" value="MFO7193332.1"/>
    <property type="molecule type" value="Genomic_DNA"/>
</dbReference>
<comment type="caution">
    <text evidence="2">The sequence shown here is derived from an EMBL/GenBank/DDBJ whole genome shotgun (WGS) entry which is preliminary data.</text>
</comment>
<protein>
    <submittedName>
        <fullName evidence="2">Uncharacterized protein</fullName>
    </submittedName>
</protein>